<accession>A0A502FTN4</accession>
<comment type="caution">
    <text evidence="1">The sequence shown here is derived from an EMBL/GenBank/DDBJ whole genome shotgun (WGS) entry which is preliminary data.</text>
</comment>
<dbReference type="AlphaFoldDB" id="A0A502FTN4"/>
<name>A0A502FTN4_9SPHN</name>
<evidence type="ECO:0000313" key="2">
    <source>
        <dbReference type="Proteomes" id="UP000319931"/>
    </source>
</evidence>
<dbReference type="RefSeq" id="WP_140850667.1">
    <property type="nucleotide sequence ID" value="NZ_RCZC01000003.1"/>
</dbReference>
<evidence type="ECO:0000313" key="1">
    <source>
        <dbReference type="EMBL" id="TPG52749.1"/>
    </source>
</evidence>
<reference evidence="1 2" key="1">
    <citation type="journal article" date="2019" name="Environ. Microbiol.">
        <title>Species interactions and distinct microbial communities in high Arctic permafrost affected cryosols are associated with the CH4 and CO2 gas fluxes.</title>
        <authorList>
            <person name="Altshuler I."/>
            <person name="Hamel J."/>
            <person name="Turney S."/>
            <person name="Magnuson E."/>
            <person name="Levesque R."/>
            <person name="Greer C."/>
            <person name="Whyte L.G."/>
        </authorList>
    </citation>
    <scope>NUCLEOTIDE SEQUENCE [LARGE SCALE GENOMIC DNA]</scope>
    <source>
        <strain evidence="1 2">E6.1</strain>
    </source>
</reference>
<organism evidence="1 2">
    <name type="scientific">Sphingomonas glacialis</name>
    <dbReference type="NCBI Taxonomy" id="658225"/>
    <lineage>
        <taxon>Bacteria</taxon>
        <taxon>Pseudomonadati</taxon>
        <taxon>Pseudomonadota</taxon>
        <taxon>Alphaproteobacteria</taxon>
        <taxon>Sphingomonadales</taxon>
        <taxon>Sphingomonadaceae</taxon>
        <taxon>Sphingomonas</taxon>
    </lineage>
</organism>
<dbReference type="OrthoDB" id="7575184at2"/>
<dbReference type="Proteomes" id="UP000319931">
    <property type="component" value="Unassembled WGS sequence"/>
</dbReference>
<keyword evidence="2" id="KW-1185">Reference proteome</keyword>
<sequence>MTALSVHFAKALSRGRVAQAPDSRASLLAALLRKRATAHVVGAKELETLLREQIRWALPMQDGNRTIDREV</sequence>
<gene>
    <name evidence="1" type="ORF">EAH76_12800</name>
</gene>
<dbReference type="EMBL" id="RCZC01000003">
    <property type="protein sequence ID" value="TPG52749.1"/>
    <property type="molecule type" value="Genomic_DNA"/>
</dbReference>
<proteinExistence type="predicted"/>
<protein>
    <submittedName>
        <fullName evidence="1">Uncharacterized protein</fullName>
    </submittedName>
</protein>